<dbReference type="PANTHER" id="PTHR35010">
    <property type="entry name" value="BLL4672 PROTEIN-RELATED"/>
    <property type="match status" value="1"/>
</dbReference>
<evidence type="ECO:0000313" key="3">
    <source>
        <dbReference type="Proteomes" id="UP001595816"/>
    </source>
</evidence>
<protein>
    <submittedName>
        <fullName evidence="2">Helix-turn-helix domain-containing protein</fullName>
    </submittedName>
</protein>
<organism evidence="2 3">
    <name type="scientific">Hamadaea flava</name>
    <dbReference type="NCBI Taxonomy" id="1742688"/>
    <lineage>
        <taxon>Bacteria</taxon>
        <taxon>Bacillati</taxon>
        <taxon>Actinomycetota</taxon>
        <taxon>Actinomycetes</taxon>
        <taxon>Micromonosporales</taxon>
        <taxon>Micromonosporaceae</taxon>
        <taxon>Hamadaea</taxon>
    </lineage>
</organism>
<dbReference type="InterPro" id="IPR001387">
    <property type="entry name" value="Cro/C1-type_HTH"/>
</dbReference>
<dbReference type="InterPro" id="IPR041413">
    <property type="entry name" value="MLTR_LBD"/>
</dbReference>
<sequence>MAASQSELEPDVDRQTQVRKLLQKWRRRLLRSEFPQLPPIGRARPYEHVSQEDMALLTGVTARYYSDLERGERRNFSSGFLERVATILRLDRGERDTIFWLVKSQDPPPIPGRHLHRPTQPPLTPGIRALVVSQPWPAFVVDAAWEILLANEATAMWFDGLAIEGNYMRWMFLNPAAQWQIGEWQEIARLMLRQLTAQHARLPHHECIQSLIQEILDGSEVARRWWRSDPGVWLHEDGNERTLFLPTEVEPAKPTIAEIVSMEPLRDSQLRAFWVVPLDGYVPADCAELVAVARADR</sequence>
<gene>
    <name evidence="2" type="ORF">ACFOZ4_11135</name>
</gene>
<dbReference type="SUPFAM" id="SSF47413">
    <property type="entry name" value="lambda repressor-like DNA-binding domains"/>
    <property type="match status" value="1"/>
</dbReference>
<dbReference type="Pfam" id="PF13560">
    <property type="entry name" value="HTH_31"/>
    <property type="match status" value="1"/>
</dbReference>
<dbReference type="CDD" id="cd00093">
    <property type="entry name" value="HTH_XRE"/>
    <property type="match status" value="1"/>
</dbReference>
<comment type="caution">
    <text evidence="2">The sequence shown here is derived from an EMBL/GenBank/DDBJ whole genome shotgun (WGS) entry which is preliminary data.</text>
</comment>
<dbReference type="PROSITE" id="PS50943">
    <property type="entry name" value="HTH_CROC1"/>
    <property type="match status" value="1"/>
</dbReference>
<proteinExistence type="predicted"/>
<accession>A0ABV8LLG4</accession>
<dbReference type="RefSeq" id="WP_253754421.1">
    <property type="nucleotide sequence ID" value="NZ_JAMZDZ010000001.1"/>
</dbReference>
<dbReference type="InterPro" id="IPR010982">
    <property type="entry name" value="Lambda_DNA-bd_dom_sf"/>
</dbReference>
<dbReference type="Gene3D" id="3.30.450.180">
    <property type="match status" value="1"/>
</dbReference>
<dbReference type="Gene3D" id="1.10.260.40">
    <property type="entry name" value="lambda repressor-like DNA-binding domains"/>
    <property type="match status" value="1"/>
</dbReference>
<keyword evidence="3" id="KW-1185">Reference proteome</keyword>
<feature type="domain" description="HTH cro/C1-type" evidence="1">
    <location>
        <begin position="50"/>
        <end position="95"/>
    </location>
</feature>
<dbReference type="PANTHER" id="PTHR35010:SF2">
    <property type="entry name" value="BLL4672 PROTEIN"/>
    <property type="match status" value="1"/>
</dbReference>
<evidence type="ECO:0000313" key="2">
    <source>
        <dbReference type="EMBL" id="MFC4131157.1"/>
    </source>
</evidence>
<name>A0ABV8LLG4_9ACTN</name>
<evidence type="ECO:0000259" key="1">
    <source>
        <dbReference type="PROSITE" id="PS50943"/>
    </source>
</evidence>
<dbReference type="SMART" id="SM00530">
    <property type="entry name" value="HTH_XRE"/>
    <property type="match status" value="1"/>
</dbReference>
<dbReference type="EMBL" id="JBHSAY010000006">
    <property type="protein sequence ID" value="MFC4131157.1"/>
    <property type="molecule type" value="Genomic_DNA"/>
</dbReference>
<dbReference type="Pfam" id="PF17765">
    <property type="entry name" value="MLTR_LBD"/>
    <property type="match status" value="1"/>
</dbReference>
<dbReference type="Proteomes" id="UP001595816">
    <property type="component" value="Unassembled WGS sequence"/>
</dbReference>
<reference evidence="3" key="1">
    <citation type="journal article" date="2019" name="Int. J. Syst. Evol. Microbiol.">
        <title>The Global Catalogue of Microorganisms (GCM) 10K type strain sequencing project: providing services to taxonomists for standard genome sequencing and annotation.</title>
        <authorList>
            <consortium name="The Broad Institute Genomics Platform"/>
            <consortium name="The Broad Institute Genome Sequencing Center for Infectious Disease"/>
            <person name="Wu L."/>
            <person name="Ma J."/>
        </authorList>
    </citation>
    <scope>NUCLEOTIDE SEQUENCE [LARGE SCALE GENOMIC DNA]</scope>
    <source>
        <strain evidence="3">CGMCC 4.7289</strain>
    </source>
</reference>